<evidence type="ECO:0000313" key="2">
    <source>
        <dbReference type="EMBL" id="KAF4341450.1"/>
    </source>
</evidence>
<evidence type="ECO:0000313" key="3">
    <source>
        <dbReference type="Proteomes" id="UP000730481"/>
    </source>
</evidence>
<evidence type="ECO:0000256" key="1">
    <source>
        <dbReference type="SAM" id="MobiDB-lite"/>
    </source>
</evidence>
<feature type="region of interest" description="Disordered" evidence="1">
    <location>
        <begin position="716"/>
        <end position="744"/>
    </location>
</feature>
<dbReference type="OrthoDB" id="4835412at2759"/>
<protein>
    <submittedName>
        <fullName evidence="2">Uncharacterized protein</fullName>
    </submittedName>
</protein>
<accession>A0A9P5AMG9</accession>
<feature type="compositionally biased region" description="Low complexity" evidence="1">
    <location>
        <begin position="281"/>
        <end position="290"/>
    </location>
</feature>
<dbReference type="Proteomes" id="UP000730481">
    <property type="component" value="Unassembled WGS sequence"/>
</dbReference>
<keyword evidence="3" id="KW-1185">Reference proteome</keyword>
<feature type="compositionally biased region" description="Polar residues" evidence="1">
    <location>
        <begin position="347"/>
        <end position="356"/>
    </location>
</feature>
<feature type="compositionally biased region" description="Low complexity" evidence="1">
    <location>
        <begin position="319"/>
        <end position="336"/>
    </location>
</feature>
<feature type="compositionally biased region" description="Polar residues" evidence="1">
    <location>
        <begin position="685"/>
        <end position="700"/>
    </location>
</feature>
<organism evidence="2 3">
    <name type="scientific">Fusarium beomiforme</name>
    <dbReference type="NCBI Taxonomy" id="44412"/>
    <lineage>
        <taxon>Eukaryota</taxon>
        <taxon>Fungi</taxon>
        <taxon>Dikarya</taxon>
        <taxon>Ascomycota</taxon>
        <taxon>Pezizomycotina</taxon>
        <taxon>Sordariomycetes</taxon>
        <taxon>Hypocreomycetidae</taxon>
        <taxon>Hypocreales</taxon>
        <taxon>Nectriaceae</taxon>
        <taxon>Fusarium</taxon>
        <taxon>Fusarium burgessii species complex</taxon>
    </lineage>
</organism>
<reference evidence="2" key="2">
    <citation type="submission" date="2020-02" db="EMBL/GenBank/DDBJ databases">
        <title>Identification and distribution of gene clusters putatively required for synthesis of sphingolipid metabolism inhibitors in phylogenetically diverse species of the filamentous fungus Fusarium.</title>
        <authorList>
            <person name="Kim H.-S."/>
            <person name="Busman M."/>
            <person name="Brown D.W."/>
            <person name="Divon H."/>
            <person name="Uhlig S."/>
            <person name="Proctor R.H."/>
        </authorList>
    </citation>
    <scope>NUCLEOTIDE SEQUENCE</scope>
    <source>
        <strain evidence="2">NRRL 25174</strain>
    </source>
</reference>
<sequence length="778" mass="87469">MNAIVDAANDRVKTLWAPIMQWSSELNIIKSPGEVYEQKREVLRARFDNELRQLMHHQNGPNEYQMRSDALLKHAGELKELEIQFKQTVALMERDFEERLEAAHTRLACGMLEAFGDALFDPSVQHVLSQRLAQQNSAIEVTAQEQPNKTSKRDIGLGANPEAAIEGTIHQDRDNMLPHPGQDSYTLGDQMLEQISPPTEARALAPAETCDQQQSTAQPMTPVSASTPSQRTDIASKSRTAVGEAEKTGSQTTQAPTPTEESQTSETIIVRGMRPTEKAKSTTGRTTTYKWKTEPRAALRASAYEDQTAPTMKSGGDQNSASLEGSDSSSSPPNSLIVHLRAPLKRLQTTTTNQPQKRQRVSPKPPTTTEERTIQFDQVYQNGNAKIKFIITEWPPEAQQWYILECREHNTHFIRHPIIEAAQHLAVMHGMVNEYSLAVKMLGTRVLNCSAKLAAQNNTIAKQAFDQNLRLTTRIILPENADSAQRIEVIPVVGEIYATNYPNLSHTYPILVIPWSAFDRFVWREKLLNETPSCYLFQKKVDQYPRGWAKGYEDGGPLFKSRKYPVIYFDKSSFPDRCNVGWVPILSFRIYDPNNTDVVHTSLVYRYLRYQDFRLTIKDPRLAANRRRSPERCIIISDDSDGEDTNMGARVKREDEERAEIVSYGGQQSKHVKLEDKERTCEADSGNQTHQEAQQSTQVETSNWIIKTAASYASACPENTADTSHLNPQRHSQPTSTATTKRPIQGPCENLAETLAAEARAAMLALEHARKLSISSVQ</sequence>
<name>A0A9P5AMG9_9HYPO</name>
<feature type="region of interest" description="Disordered" evidence="1">
    <location>
        <begin position="202"/>
        <end position="372"/>
    </location>
</feature>
<feature type="region of interest" description="Disordered" evidence="1">
    <location>
        <begin position="663"/>
        <end position="700"/>
    </location>
</feature>
<feature type="compositionally biased region" description="Low complexity" evidence="1">
    <location>
        <begin position="256"/>
        <end position="267"/>
    </location>
</feature>
<feature type="compositionally biased region" description="Polar residues" evidence="1">
    <location>
        <begin position="210"/>
        <end position="239"/>
    </location>
</feature>
<gene>
    <name evidence="2" type="ORF">FBEOM_4611</name>
</gene>
<dbReference type="EMBL" id="PVQB02000193">
    <property type="protein sequence ID" value="KAF4341450.1"/>
    <property type="molecule type" value="Genomic_DNA"/>
</dbReference>
<feature type="compositionally biased region" description="Polar residues" evidence="1">
    <location>
        <begin position="720"/>
        <end position="742"/>
    </location>
</feature>
<feature type="compositionally biased region" description="Basic and acidic residues" evidence="1">
    <location>
        <begin position="672"/>
        <end position="682"/>
    </location>
</feature>
<proteinExistence type="predicted"/>
<dbReference type="AlphaFoldDB" id="A0A9P5AMG9"/>
<comment type="caution">
    <text evidence="2">The sequence shown here is derived from an EMBL/GenBank/DDBJ whole genome shotgun (WGS) entry which is preliminary data.</text>
</comment>
<reference evidence="2" key="1">
    <citation type="journal article" date="2017" name="Mycologia">
        <title>Fusarium algeriense, sp. nov., a novel toxigenic crown rot pathogen of durum wheat from Algeria is nested in the Fusarium burgessii species complex.</title>
        <authorList>
            <person name="Laraba I."/>
            <person name="Keddad A."/>
            <person name="Boureghda H."/>
            <person name="Abdallah N."/>
            <person name="Vaughan M.M."/>
            <person name="Proctor R.H."/>
            <person name="Busman M."/>
            <person name="O'Donnell K."/>
        </authorList>
    </citation>
    <scope>NUCLEOTIDE SEQUENCE</scope>
    <source>
        <strain evidence="2">NRRL 25174</strain>
    </source>
</reference>